<dbReference type="InterPro" id="IPR002545">
    <property type="entry name" value="CheW-lke_dom"/>
</dbReference>
<dbReference type="SUPFAM" id="SSF47226">
    <property type="entry name" value="Histidine-containing phosphotransfer domain, HPT domain"/>
    <property type="match status" value="1"/>
</dbReference>
<dbReference type="InterPro" id="IPR036641">
    <property type="entry name" value="HPT_dom_sf"/>
</dbReference>
<sequence>MDNDILLEFLAESRELLSQAQDQLLRLESQPDDSEALSAIFRAFHTLKGGAGFLEAQNMVDWCHHLEDLFDKMRSGKLRATAPMIDAILRATDVITAMLDDMARGENPPPGPAALGADIQAFSRGETPALPEVAKDATNKAAKSPPAAEVVREGLWVTQTERDSGSTGLFAERRTADAEPTSPASASASANGDSITQDEFERVLDDLYGAGQAPGAAPAGAVAAPASRTADEITQDEFERVLDQIHGAGHAPGQASAPAPEVAQKSEQKAAQKAEPAAPSARSANGSAAEETSIRVDSTRLDQAMNQVGELVLLRNRLSAAVARMAQEDEALARLARETDLAVNDLQNTVMRLRMQPCKRLFQSLPRVVRDASRSLGKKVRLDIEGEDVEIDKTVVDALSGPLIHLVRNALDHGIEEPEVRRQAGKPEEAVLRVLARHLGDKVQIQVGDDGRGMNAQKIMQHAISKGVITAQEAARLSEREMLELIFLPGFSTKEQVSELSGRGVGMDVVRSTVASLRGRIDIDTTLGKGSTLTLELPLTMAVLPVLYFRLRRETYALPVAAIENLLAIDPEQVHSISGRLMVQVDGNRVVPYIDLGQLLQDRPIELLKDQSEGILIEQGLLVVSEAMGTEDSVVKPLDISTNDTLYQGATISGNGEVVLILDGAALARVQRKS</sequence>
<accession>D5X0C0</accession>
<dbReference type="SUPFAM" id="SSF47384">
    <property type="entry name" value="Homodimeric domain of signal transducing histidine kinase"/>
    <property type="match status" value="1"/>
</dbReference>
<feature type="region of interest" description="Disordered" evidence="10">
    <location>
        <begin position="211"/>
        <end position="230"/>
    </location>
</feature>
<feature type="domain" description="Histidine kinase" evidence="11">
    <location>
        <begin position="325"/>
        <end position="541"/>
    </location>
</feature>
<dbReference type="GO" id="GO:0005737">
    <property type="term" value="C:cytoplasm"/>
    <property type="evidence" value="ECO:0007669"/>
    <property type="project" value="InterPro"/>
</dbReference>
<dbReference type="KEGG" id="tin:Tint_1176"/>
<gene>
    <name evidence="13" type="ordered locus">Tint_1176</name>
</gene>
<dbReference type="InterPro" id="IPR008207">
    <property type="entry name" value="Sig_transdc_His_kin_Hpt_dom"/>
</dbReference>
<organism evidence="13">
    <name type="scientific">Thiomonas intermedia (strain K12)</name>
    <name type="common">Thiobacillus intermedius</name>
    <dbReference type="NCBI Taxonomy" id="75379"/>
    <lineage>
        <taxon>Bacteria</taxon>
        <taxon>Pseudomonadati</taxon>
        <taxon>Pseudomonadota</taxon>
        <taxon>Betaproteobacteria</taxon>
        <taxon>Burkholderiales</taxon>
        <taxon>Thiomonas</taxon>
    </lineage>
</organism>
<proteinExistence type="predicted"/>
<dbReference type="Gene3D" id="3.30.565.10">
    <property type="entry name" value="Histidine kinase-like ATPase, C-terminal domain"/>
    <property type="match status" value="1"/>
</dbReference>
<dbReference type="InterPro" id="IPR005467">
    <property type="entry name" value="His_kinase_dom"/>
</dbReference>
<evidence type="ECO:0000256" key="9">
    <source>
        <dbReference type="PROSITE-ProRule" id="PRU00110"/>
    </source>
</evidence>
<keyword evidence="7" id="KW-0902">Two-component regulatory system</keyword>
<dbReference type="AlphaFoldDB" id="D5X0C0"/>
<dbReference type="eggNOG" id="COG2198">
    <property type="taxonomic scope" value="Bacteria"/>
</dbReference>
<dbReference type="Gene3D" id="1.20.120.160">
    <property type="entry name" value="HPT domain"/>
    <property type="match status" value="1"/>
</dbReference>
<protein>
    <recommendedName>
        <fullName evidence="3">Chemotaxis protein CheA</fullName>
        <ecNumber evidence="2">2.7.13.3</ecNumber>
    </recommendedName>
</protein>
<comment type="catalytic activity">
    <reaction evidence="1">
        <text>ATP + protein L-histidine = ADP + protein N-phospho-L-histidine.</text>
        <dbReference type="EC" id="2.7.13.3"/>
    </reaction>
</comment>
<dbReference type="eggNOG" id="COG0643">
    <property type="taxonomic scope" value="Bacteria"/>
</dbReference>
<feature type="compositionally biased region" description="Low complexity" evidence="10">
    <location>
        <begin position="211"/>
        <end position="226"/>
    </location>
</feature>
<evidence type="ECO:0000256" key="5">
    <source>
        <dbReference type="ARBA" id="ARBA00022679"/>
    </source>
</evidence>
<dbReference type="GO" id="GO:0000155">
    <property type="term" value="F:phosphorelay sensor kinase activity"/>
    <property type="evidence" value="ECO:0007669"/>
    <property type="project" value="InterPro"/>
</dbReference>
<dbReference type="InterPro" id="IPR003594">
    <property type="entry name" value="HATPase_dom"/>
</dbReference>
<dbReference type="Gene3D" id="2.30.30.40">
    <property type="entry name" value="SH3 Domains"/>
    <property type="match status" value="1"/>
</dbReference>
<evidence type="ECO:0000256" key="4">
    <source>
        <dbReference type="ARBA" id="ARBA00022553"/>
    </source>
</evidence>
<dbReference type="Gene3D" id="1.10.287.560">
    <property type="entry name" value="Histidine kinase CheA-like, homodimeric domain"/>
    <property type="match status" value="1"/>
</dbReference>
<evidence type="ECO:0000256" key="1">
    <source>
        <dbReference type="ARBA" id="ARBA00000085"/>
    </source>
</evidence>
<dbReference type="Pfam" id="PF01627">
    <property type="entry name" value="Hpt"/>
    <property type="match status" value="1"/>
</dbReference>
<dbReference type="InterPro" id="IPR036061">
    <property type="entry name" value="CheW-like_dom_sf"/>
</dbReference>
<dbReference type="SMART" id="SM00387">
    <property type="entry name" value="HATPase_c"/>
    <property type="match status" value="1"/>
</dbReference>
<keyword evidence="5" id="KW-0808">Transferase</keyword>
<dbReference type="InterPro" id="IPR051315">
    <property type="entry name" value="Bact_Chemotaxis_CheA"/>
</dbReference>
<dbReference type="SMART" id="SM00073">
    <property type="entry name" value="HPT"/>
    <property type="match status" value="1"/>
</dbReference>
<reference evidence="13" key="1">
    <citation type="submission" date="2010-04" db="EMBL/GenBank/DDBJ databases">
        <title>Complete sequence of Thiomonas intermedia K12.</title>
        <authorList>
            <consortium name="US DOE Joint Genome Institute"/>
            <person name="Lucas S."/>
            <person name="Copeland A."/>
            <person name="Lapidus A."/>
            <person name="Cheng J.-F."/>
            <person name="Bruce D."/>
            <person name="Goodwin L."/>
            <person name="Pitluck S."/>
            <person name="Davenport K."/>
            <person name="Detter J.C."/>
            <person name="Han C."/>
            <person name="Tapia R."/>
            <person name="Land M."/>
            <person name="Hauser L."/>
            <person name="Kyrpides N."/>
            <person name="Ovchinnikova G."/>
            <person name="Kerfeld C.A."/>
            <person name="Cannon G.C."/>
            <person name="Heinhorst S."/>
            <person name="Woyke T."/>
        </authorList>
    </citation>
    <scope>NUCLEOTIDE SEQUENCE [LARGE SCALE GENOMIC DNA]</scope>
    <source>
        <strain evidence="13">K12</strain>
    </source>
</reference>
<evidence type="ECO:0000256" key="2">
    <source>
        <dbReference type="ARBA" id="ARBA00012438"/>
    </source>
</evidence>
<evidence type="ECO:0000313" key="13">
    <source>
        <dbReference type="EMBL" id="ADG30566.1"/>
    </source>
</evidence>
<dbReference type="Pfam" id="PF01584">
    <property type="entry name" value="CheW"/>
    <property type="match status" value="1"/>
</dbReference>
<feature type="domain" description="HPt" evidence="12">
    <location>
        <begin position="1"/>
        <end position="102"/>
    </location>
</feature>
<evidence type="ECO:0000256" key="10">
    <source>
        <dbReference type="SAM" id="MobiDB-lite"/>
    </source>
</evidence>
<dbReference type="InterPro" id="IPR004358">
    <property type="entry name" value="Sig_transdc_His_kin-like_C"/>
</dbReference>
<keyword evidence="4 9" id="KW-0597">Phosphoprotein</keyword>
<dbReference type="SMART" id="SM01231">
    <property type="entry name" value="H-kinase_dim"/>
    <property type="match status" value="1"/>
</dbReference>
<dbReference type="PRINTS" id="PR00344">
    <property type="entry name" value="BCTRLSENSOR"/>
</dbReference>
<evidence type="ECO:0000256" key="6">
    <source>
        <dbReference type="ARBA" id="ARBA00022777"/>
    </source>
</evidence>
<dbReference type="PANTHER" id="PTHR43395">
    <property type="entry name" value="SENSOR HISTIDINE KINASE CHEA"/>
    <property type="match status" value="1"/>
</dbReference>
<keyword evidence="6 13" id="KW-0418">Kinase</keyword>
<evidence type="ECO:0000259" key="11">
    <source>
        <dbReference type="PROSITE" id="PS50109"/>
    </source>
</evidence>
<dbReference type="SUPFAM" id="SSF50341">
    <property type="entry name" value="CheW-like"/>
    <property type="match status" value="1"/>
</dbReference>
<evidence type="ECO:0000256" key="3">
    <source>
        <dbReference type="ARBA" id="ARBA00021495"/>
    </source>
</evidence>
<evidence type="ECO:0000256" key="8">
    <source>
        <dbReference type="ARBA" id="ARBA00035100"/>
    </source>
</evidence>
<dbReference type="InterPro" id="IPR004105">
    <property type="entry name" value="CheA-like_dim"/>
</dbReference>
<feature type="region of interest" description="Disordered" evidence="10">
    <location>
        <begin position="137"/>
        <end position="195"/>
    </location>
</feature>
<dbReference type="Pfam" id="PF02518">
    <property type="entry name" value="HATPase_c"/>
    <property type="match status" value="1"/>
</dbReference>
<dbReference type="BioCyc" id="TINT75379:TINT_RS05880-MONOMER"/>
<dbReference type="PROSITE" id="PS50109">
    <property type="entry name" value="HIS_KIN"/>
    <property type="match status" value="1"/>
</dbReference>
<dbReference type="SMART" id="SM00260">
    <property type="entry name" value="CheW"/>
    <property type="match status" value="1"/>
</dbReference>
<dbReference type="EMBL" id="CP002021">
    <property type="protein sequence ID" value="ADG30566.1"/>
    <property type="molecule type" value="Genomic_DNA"/>
</dbReference>
<dbReference type="PROSITE" id="PS50894">
    <property type="entry name" value="HPT"/>
    <property type="match status" value="1"/>
</dbReference>
<dbReference type="CDD" id="cd00088">
    <property type="entry name" value="HPT"/>
    <property type="match status" value="1"/>
</dbReference>
<dbReference type="CDD" id="cd16916">
    <property type="entry name" value="HATPase_CheA-like"/>
    <property type="match status" value="1"/>
</dbReference>
<feature type="compositionally biased region" description="Low complexity" evidence="10">
    <location>
        <begin position="178"/>
        <end position="190"/>
    </location>
</feature>
<comment type="function">
    <text evidence="8">Involved in the transmission of sensory signals from the chemoreceptors to the flagellar motors. CheA is autophosphorylated; it can transfer its phosphate group to either CheB or CheY.</text>
</comment>
<dbReference type="EC" id="2.7.13.3" evidence="2"/>
<feature type="modified residue" description="Phosphohistidine" evidence="9">
    <location>
        <position position="45"/>
    </location>
</feature>
<dbReference type="InterPro" id="IPR036890">
    <property type="entry name" value="HATPase_C_sf"/>
</dbReference>
<dbReference type="SUPFAM" id="SSF55874">
    <property type="entry name" value="ATPase domain of HSP90 chaperone/DNA topoisomerase II/histidine kinase"/>
    <property type="match status" value="1"/>
</dbReference>
<evidence type="ECO:0000256" key="7">
    <source>
        <dbReference type="ARBA" id="ARBA00023012"/>
    </source>
</evidence>
<dbReference type="PANTHER" id="PTHR43395:SF1">
    <property type="entry name" value="CHEMOTAXIS PROTEIN CHEA"/>
    <property type="match status" value="1"/>
</dbReference>
<name>D5X0C0_THIK1</name>
<evidence type="ECO:0000259" key="12">
    <source>
        <dbReference type="PROSITE" id="PS50894"/>
    </source>
</evidence>
<dbReference type="STRING" id="75379.Tint_1176"/>
<dbReference type="GO" id="GO:0006935">
    <property type="term" value="P:chemotaxis"/>
    <property type="evidence" value="ECO:0007669"/>
    <property type="project" value="InterPro"/>
</dbReference>
<dbReference type="InterPro" id="IPR036097">
    <property type="entry name" value="HisK_dim/P_sf"/>
</dbReference>
<dbReference type="InterPro" id="IPR037006">
    <property type="entry name" value="CheA-like_homodim_sf"/>
</dbReference>
<feature type="region of interest" description="Disordered" evidence="10">
    <location>
        <begin position="248"/>
        <end position="295"/>
    </location>
</feature>
<dbReference type="HOGENOM" id="CLU_000650_3_7_4"/>
<dbReference type="Pfam" id="PF02895">
    <property type="entry name" value="H-kinase_dim"/>
    <property type="match status" value="1"/>
</dbReference>
<dbReference type="FunFam" id="3.30.565.10:FF:000016">
    <property type="entry name" value="Chemotaxis protein CheA, putative"/>
    <property type="match status" value="1"/>
</dbReference>